<proteinExistence type="inferred from homology"/>
<dbReference type="STRING" id="1777144.AWB83_00980"/>
<protein>
    <submittedName>
        <fullName evidence="3">LysR family transcriptional regulator</fullName>
    </submittedName>
</protein>
<comment type="similarity">
    <text evidence="1">Belongs to the LysR transcriptional regulatory family.</text>
</comment>
<feature type="domain" description="HTH lysR-type" evidence="2">
    <location>
        <begin position="1"/>
        <end position="59"/>
    </location>
</feature>
<sequence>MSTIRAMRVFVRVAETESLRCVARELNVSNAPVSRAIALLETHLGTRPIDRTTREMSLTNAGARYIGLAAGSDNS</sequence>
<gene>
    <name evidence="3" type="ORF">AWB83_00980</name>
</gene>
<evidence type="ECO:0000313" key="4">
    <source>
        <dbReference type="Proteomes" id="UP000054978"/>
    </source>
</evidence>
<evidence type="ECO:0000256" key="1">
    <source>
        <dbReference type="ARBA" id="ARBA00009437"/>
    </source>
</evidence>
<reference evidence="3" key="1">
    <citation type="submission" date="2016-01" db="EMBL/GenBank/DDBJ databases">
        <authorList>
            <person name="Peeters C."/>
        </authorList>
    </citation>
    <scope>NUCLEOTIDE SEQUENCE [LARGE SCALE GENOMIC DNA]</scope>
    <source>
        <strain evidence="3">LMG 29326</strain>
    </source>
</reference>
<accession>A0A157ZRZ1</accession>
<dbReference type="OrthoDB" id="8675247at2"/>
<dbReference type="GO" id="GO:0003700">
    <property type="term" value="F:DNA-binding transcription factor activity"/>
    <property type="evidence" value="ECO:0007669"/>
    <property type="project" value="InterPro"/>
</dbReference>
<comment type="caution">
    <text evidence="3">The sequence shown here is derived from an EMBL/GenBank/DDBJ whole genome shotgun (WGS) entry which is preliminary data.</text>
</comment>
<name>A0A157ZRZ1_9BURK</name>
<evidence type="ECO:0000259" key="2">
    <source>
        <dbReference type="PROSITE" id="PS50931"/>
    </source>
</evidence>
<dbReference type="InterPro" id="IPR000847">
    <property type="entry name" value="LysR_HTH_N"/>
</dbReference>
<dbReference type="Gene3D" id="1.10.10.10">
    <property type="entry name" value="Winged helix-like DNA-binding domain superfamily/Winged helix DNA-binding domain"/>
    <property type="match status" value="1"/>
</dbReference>
<dbReference type="InterPro" id="IPR036390">
    <property type="entry name" value="WH_DNA-bd_sf"/>
</dbReference>
<dbReference type="PANTHER" id="PTHR30537:SF5">
    <property type="entry name" value="HTH-TYPE TRANSCRIPTIONAL ACTIVATOR TTDR-RELATED"/>
    <property type="match status" value="1"/>
</dbReference>
<dbReference type="PROSITE" id="PS50931">
    <property type="entry name" value="HTH_LYSR"/>
    <property type="match status" value="1"/>
</dbReference>
<dbReference type="Proteomes" id="UP000054978">
    <property type="component" value="Unassembled WGS sequence"/>
</dbReference>
<dbReference type="Pfam" id="PF00126">
    <property type="entry name" value="HTH_1"/>
    <property type="match status" value="1"/>
</dbReference>
<dbReference type="InterPro" id="IPR058163">
    <property type="entry name" value="LysR-type_TF_proteobact-type"/>
</dbReference>
<dbReference type="SUPFAM" id="SSF46785">
    <property type="entry name" value="Winged helix' DNA-binding domain"/>
    <property type="match status" value="1"/>
</dbReference>
<dbReference type="PANTHER" id="PTHR30537">
    <property type="entry name" value="HTH-TYPE TRANSCRIPTIONAL REGULATOR"/>
    <property type="match status" value="1"/>
</dbReference>
<dbReference type="RefSeq" id="WP_087043105.1">
    <property type="nucleotide sequence ID" value="NZ_FCOB02000003.1"/>
</dbReference>
<dbReference type="AlphaFoldDB" id="A0A157ZRZ1"/>
<evidence type="ECO:0000313" key="3">
    <source>
        <dbReference type="EMBL" id="SAK48270.1"/>
    </source>
</evidence>
<dbReference type="EMBL" id="FCOB02000003">
    <property type="protein sequence ID" value="SAK48270.1"/>
    <property type="molecule type" value="Genomic_DNA"/>
</dbReference>
<organism evidence="3 4">
    <name type="scientific">Caballeronia ptereochthonis</name>
    <dbReference type="NCBI Taxonomy" id="1777144"/>
    <lineage>
        <taxon>Bacteria</taxon>
        <taxon>Pseudomonadati</taxon>
        <taxon>Pseudomonadota</taxon>
        <taxon>Betaproteobacteria</taxon>
        <taxon>Burkholderiales</taxon>
        <taxon>Burkholderiaceae</taxon>
        <taxon>Caballeronia</taxon>
    </lineage>
</organism>
<dbReference type="InterPro" id="IPR036388">
    <property type="entry name" value="WH-like_DNA-bd_sf"/>
</dbReference>
<keyword evidence="4" id="KW-1185">Reference proteome</keyword>